<comment type="caution">
    <text evidence="2">The sequence shown here is derived from an EMBL/GenBank/DDBJ whole genome shotgun (WGS) entry which is preliminary data.</text>
</comment>
<feature type="region of interest" description="Disordered" evidence="1">
    <location>
        <begin position="1"/>
        <end position="48"/>
    </location>
</feature>
<proteinExistence type="predicted"/>
<keyword evidence="3" id="KW-1185">Reference proteome</keyword>
<feature type="region of interest" description="Disordered" evidence="1">
    <location>
        <begin position="62"/>
        <end position="87"/>
    </location>
</feature>
<organism evidence="2 3">
    <name type="scientific">Diversispora eburnea</name>
    <dbReference type="NCBI Taxonomy" id="1213867"/>
    <lineage>
        <taxon>Eukaryota</taxon>
        <taxon>Fungi</taxon>
        <taxon>Fungi incertae sedis</taxon>
        <taxon>Mucoromycota</taxon>
        <taxon>Glomeromycotina</taxon>
        <taxon>Glomeromycetes</taxon>
        <taxon>Diversisporales</taxon>
        <taxon>Diversisporaceae</taxon>
        <taxon>Diversispora</taxon>
    </lineage>
</organism>
<dbReference type="Pfam" id="PF10346">
    <property type="entry name" value="Con-6"/>
    <property type="match status" value="1"/>
</dbReference>
<gene>
    <name evidence="2" type="ORF">DEBURN_LOCUS6856</name>
</gene>
<dbReference type="InterPro" id="IPR018824">
    <property type="entry name" value="Conidiation-specific_6"/>
</dbReference>
<dbReference type="AlphaFoldDB" id="A0A9N9AX95"/>
<protein>
    <submittedName>
        <fullName evidence="2">2317_t:CDS:1</fullName>
    </submittedName>
</protein>
<feature type="compositionally biased region" description="Polar residues" evidence="1">
    <location>
        <begin position="13"/>
        <end position="23"/>
    </location>
</feature>
<evidence type="ECO:0000313" key="2">
    <source>
        <dbReference type="EMBL" id="CAG8545986.1"/>
    </source>
</evidence>
<feature type="compositionally biased region" description="Basic and acidic residues" evidence="1">
    <location>
        <begin position="25"/>
        <end position="35"/>
    </location>
</feature>
<reference evidence="2" key="1">
    <citation type="submission" date="2021-06" db="EMBL/GenBank/DDBJ databases">
        <authorList>
            <person name="Kallberg Y."/>
            <person name="Tangrot J."/>
            <person name="Rosling A."/>
        </authorList>
    </citation>
    <scope>NUCLEOTIDE SEQUENCE</scope>
    <source>
        <strain evidence="2">AZ414A</strain>
    </source>
</reference>
<name>A0A9N9AX95_9GLOM</name>
<evidence type="ECO:0000313" key="3">
    <source>
        <dbReference type="Proteomes" id="UP000789706"/>
    </source>
</evidence>
<dbReference type="Proteomes" id="UP000789706">
    <property type="component" value="Unassembled WGS sequence"/>
</dbReference>
<dbReference type="EMBL" id="CAJVPK010000750">
    <property type="protein sequence ID" value="CAG8545986.1"/>
    <property type="molecule type" value="Genomic_DNA"/>
</dbReference>
<accession>A0A9N9AX95</accession>
<sequence>MKLSDDLDPASITDAQSQAQPVTAETHEERSEKSYKAAAHNPGNTPEGRLHAAEKLAELHEERTGERIDPQYEASIGDAKAEERDRS</sequence>
<dbReference type="OrthoDB" id="2365719at2759"/>
<evidence type="ECO:0000256" key="1">
    <source>
        <dbReference type="SAM" id="MobiDB-lite"/>
    </source>
</evidence>